<reference evidence="1 2" key="1">
    <citation type="journal article" date="2013" name="Stand. Genomic Sci.">
        <title>Genomic Encyclopedia of Type Strains, Phase I: The one thousand microbial genomes (KMG-I) project.</title>
        <authorList>
            <person name="Kyrpides N.C."/>
            <person name="Woyke T."/>
            <person name="Eisen J.A."/>
            <person name="Garrity G."/>
            <person name="Lilburn T.G."/>
            <person name="Beck B.J."/>
            <person name="Whitman W.B."/>
            <person name="Hugenholtz P."/>
            <person name="Klenk H.P."/>
        </authorList>
    </citation>
    <scope>NUCLEOTIDE SEQUENCE [LARGE SCALE GENOMIC DNA]</scope>
    <source>
        <strain evidence="1 2">DSM 45044</strain>
    </source>
</reference>
<keyword evidence="2" id="KW-1185">Reference proteome</keyword>
<sequence>MSLPVPNLDDRRFQDLVDEAKRLVQQKCPEWTDHNVSDPGVTLIETFAMMVDQLTYRVNRIPESNYLRFLDLIGVRLYPPTAARTEVTYWLSAPQPTPVTVPEGSQIASEASGAVPPQVFQTDRELVIPPRSLTRLVTAASGGRPTDQTEALTDRAGVTCFAETPAPGDAVYFGLDDAAPRCAVLLQVDCRVEGVGVDPRDPPWRWQAWTGEEWRDCELDRDTTGGFNRPGDVVVHLPGGHTGSLVDRHRAGWIRCVLAEPAEGQPFYQAPPRLTSASATVIGGSVPATHCRLVTDEVVGLSEGVPGQRFRLAHRPVIAADSPVVEVAGGDGRQAWSEVDGFTDSGPDDRHFTVDRVAGELVFGPAVRQPDGALRYYGAVPPKGSPVRVVAYRVGGGRAGNVARGRLRVQRDPVTFVTAVTNRRPATGGVDGETVRDAAIRGPLVLRSKDRAVTVEDYEQLARAAAPDAARVRCVPIEAEPGAVRLLVVPAVADPVRARFAELDPREDTLARIAEHLDARRCLGARISVEPPFYQGVTVVARLRPRPRTSPESLEEQATTALYRYLNPLVGGPDDAGWPFGRPVQAGEVYAVLQRVPGVDLVEDLKLFGADPITGRRGGNVPRIDLPPHALAFSYGHQVRVAEGD</sequence>
<evidence type="ECO:0000313" key="1">
    <source>
        <dbReference type="EMBL" id="TWJ07657.1"/>
    </source>
</evidence>
<accession>A0A562UPX8</accession>
<dbReference type="InterPro" id="IPR011749">
    <property type="entry name" value="CHP02243"/>
</dbReference>
<dbReference type="RefSeq" id="WP_147143665.1">
    <property type="nucleotide sequence ID" value="NZ_BAABIJ010000006.1"/>
</dbReference>
<protein>
    <submittedName>
        <fullName evidence="1">Putative phage baseplate assembly protein</fullName>
    </submittedName>
</protein>
<dbReference type="Proteomes" id="UP000321617">
    <property type="component" value="Unassembled WGS sequence"/>
</dbReference>
<comment type="caution">
    <text evidence="1">The sequence shown here is derived from an EMBL/GenBank/DDBJ whole genome shotgun (WGS) entry which is preliminary data.</text>
</comment>
<organism evidence="1 2">
    <name type="scientific">Stackebrandtia albiflava</name>
    <dbReference type="NCBI Taxonomy" id="406432"/>
    <lineage>
        <taxon>Bacteria</taxon>
        <taxon>Bacillati</taxon>
        <taxon>Actinomycetota</taxon>
        <taxon>Actinomycetes</taxon>
        <taxon>Glycomycetales</taxon>
        <taxon>Glycomycetaceae</taxon>
        <taxon>Stackebrandtia</taxon>
    </lineage>
</organism>
<dbReference type="NCBIfam" id="TIGR02243">
    <property type="entry name" value="putative baseplate assembly protein"/>
    <property type="match status" value="1"/>
</dbReference>
<name>A0A562UPX8_9ACTN</name>
<dbReference type="EMBL" id="VLLL01000010">
    <property type="protein sequence ID" value="TWJ07657.1"/>
    <property type="molecule type" value="Genomic_DNA"/>
</dbReference>
<dbReference type="OrthoDB" id="9027184at2"/>
<dbReference type="AlphaFoldDB" id="A0A562UPX8"/>
<evidence type="ECO:0000313" key="2">
    <source>
        <dbReference type="Proteomes" id="UP000321617"/>
    </source>
</evidence>
<proteinExistence type="predicted"/>
<gene>
    <name evidence="1" type="ORF">LX16_4816</name>
</gene>